<dbReference type="EMBL" id="CADCUW010000699">
    <property type="protein sequence ID" value="CAA9456722.1"/>
    <property type="molecule type" value="Genomic_DNA"/>
</dbReference>
<dbReference type="AlphaFoldDB" id="A0A6J4QXP2"/>
<dbReference type="EC" id="2.7.2.-" evidence="5"/>
<sequence>MEEREITIVKGGRQTPFSRGILAQTLAQAGAGPELAHQIASEVRAELAAEQRFTVEEEEVLARVRDKLVKKDAIAVGRLDKWRILRESSEPVVVLIGGATGVGTSTLAADVARRLNIQSVVGTDSIREVLRHAISPDLLPILHKSSYEIKRQDVRVPVEEEEAVLFGFREQAARVSVGVEAIVERGLKEGTNLVIEGVHLVPEIIPRRFLDHPNVCTLVVHLQNENVHRSRFYIRAMGTAMRRPAEEYISYFQQIRQIHDYIVESAGRAGVDAVENLSIENTSDEVVEIVANRVSGIAERAERKASPLLMGVDTPRRGIPLTRTKSG</sequence>
<protein>
    <submittedName>
        <fullName evidence="5">2-phosphoglycerate kinase (2PGK)</fullName>
        <ecNumber evidence="5">2.7.2.-</ecNumber>
    </submittedName>
</protein>
<keyword evidence="2 3" id="KW-0067">ATP-binding</keyword>
<evidence type="ECO:0000256" key="1">
    <source>
        <dbReference type="ARBA" id="ARBA00022741"/>
    </source>
</evidence>
<keyword evidence="5" id="KW-0808">Transferase</keyword>
<dbReference type="PANTHER" id="PTHR33477:SF3">
    <property type="entry name" value="P-LOOP NTPASE DOMAIN-CONTAINING PROTEIN LPA1 HOMOLOG 1"/>
    <property type="match status" value="1"/>
</dbReference>
<gene>
    <name evidence="5" type="ORF">AVDCRST_MAG01-01-5292</name>
</gene>
<dbReference type="PANTHER" id="PTHR33477">
    <property type="entry name" value="P-LOOP NTPASE DOMAIN-CONTAINING PROTEIN LPA1 HOMOLOG 1"/>
    <property type="match status" value="1"/>
</dbReference>
<organism evidence="5">
    <name type="scientific">uncultured Rubrobacteraceae bacterium</name>
    <dbReference type="NCBI Taxonomy" id="349277"/>
    <lineage>
        <taxon>Bacteria</taxon>
        <taxon>Bacillati</taxon>
        <taxon>Actinomycetota</taxon>
        <taxon>Rubrobacteria</taxon>
        <taxon>Rubrobacterales</taxon>
        <taxon>Rubrobacteraceae</taxon>
        <taxon>environmental samples</taxon>
    </lineage>
</organism>
<name>A0A6J4QXP2_9ACTN</name>
<dbReference type="PROSITE" id="PS51161">
    <property type="entry name" value="ATP_CONE"/>
    <property type="match status" value="1"/>
</dbReference>
<feature type="domain" description="ATP-cone" evidence="4">
    <location>
        <begin position="6"/>
        <end position="90"/>
    </location>
</feature>
<dbReference type="GO" id="GO:0016301">
    <property type="term" value="F:kinase activity"/>
    <property type="evidence" value="ECO:0007669"/>
    <property type="project" value="UniProtKB-KW"/>
</dbReference>
<dbReference type="InterPro" id="IPR027417">
    <property type="entry name" value="P-loop_NTPase"/>
</dbReference>
<evidence type="ECO:0000256" key="3">
    <source>
        <dbReference type="PROSITE-ProRule" id="PRU00492"/>
    </source>
</evidence>
<accession>A0A6J4QXP2</accession>
<dbReference type="GO" id="GO:0005524">
    <property type="term" value="F:ATP binding"/>
    <property type="evidence" value="ECO:0007669"/>
    <property type="project" value="UniProtKB-UniRule"/>
</dbReference>
<evidence type="ECO:0000259" key="4">
    <source>
        <dbReference type="PROSITE" id="PS51161"/>
    </source>
</evidence>
<reference evidence="5" key="1">
    <citation type="submission" date="2020-02" db="EMBL/GenBank/DDBJ databases">
        <authorList>
            <person name="Meier V. D."/>
        </authorList>
    </citation>
    <scope>NUCLEOTIDE SEQUENCE</scope>
    <source>
        <strain evidence="5">AVDCRST_MAG01</strain>
    </source>
</reference>
<dbReference type="InterPro" id="IPR005144">
    <property type="entry name" value="ATP-cone_dom"/>
</dbReference>
<evidence type="ECO:0000256" key="2">
    <source>
        <dbReference type="ARBA" id="ARBA00022840"/>
    </source>
</evidence>
<dbReference type="Gene3D" id="3.40.50.300">
    <property type="entry name" value="P-loop containing nucleotide triphosphate hydrolases"/>
    <property type="match status" value="1"/>
</dbReference>
<dbReference type="NCBIfam" id="NF003259">
    <property type="entry name" value="PRK04220.1"/>
    <property type="match status" value="1"/>
</dbReference>
<proteinExistence type="predicted"/>
<keyword evidence="5" id="KW-0418">Kinase</keyword>
<dbReference type="SUPFAM" id="SSF52540">
    <property type="entry name" value="P-loop containing nucleoside triphosphate hydrolases"/>
    <property type="match status" value="1"/>
</dbReference>
<keyword evidence="1 3" id="KW-0547">Nucleotide-binding</keyword>
<evidence type="ECO:0000313" key="5">
    <source>
        <dbReference type="EMBL" id="CAA9456722.1"/>
    </source>
</evidence>